<evidence type="ECO:0000256" key="1">
    <source>
        <dbReference type="ARBA" id="ARBA00010552"/>
    </source>
</evidence>
<name>M0QPT5_9ACTN</name>
<dbReference type="CDD" id="cd00448">
    <property type="entry name" value="YjgF_YER057c_UK114_family"/>
    <property type="match status" value="1"/>
</dbReference>
<dbReference type="InterPro" id="IPR035959">
    <property type="entry name" value="RutC-like_sf"/>
</dbReference>
<dbReference type="GO" id="GO:0019239">
    <property type="term" value="F:deaminase activity"/>
    <property type="evidence" value="ECO:0007669"/>
    <property type="project" value="TreeGrafter"/>
</dbReference>
<comment type="similarity">
    <text evidence="1">Belongs to the RutC family.</text>
</comment>
<dbReference type="GO" id="GO:0005829">
    <property type="term" value="C:cytosol"/>
    <property type="evidence" value="ECO:0007669"/>
    <property type="project" value="TreeGrafter"/>
</dbReference>
<dbReference type="Proteomes" id="UP000011666">
    <property type="component" value="Unassembled WGS sequence"/>
</dbReference>
<dbReference type="SUPFAM" id="SSF55298">
    <property type="entry name" value="YjgF-like"/>
    <property type="match status" value="1"/>
</dbReference>
<dbReference type="RefSeq" id="WP_007624750.1">
    <property type="nucleotide sequence ID" value="NZ_BANX01000037.1"/>
</dbReference>
<evidence type="ECO:0000313" key="2">
    <source>
        <dbReference type="EMBL" id="GAC70593.1"/>
    </source>
</evidence>
<gene>
    <name evidence="2" type="ORF">GS4_37_00200</name>
</gene>
<protein>
    <submittedName>
        <fullName evidence="2">Uncharacterized protein</fullName>
    </submittedName>
</protein>
<dbReference type="OrthoDB" id="9803101at2"/>
<dbReference type="Pfam" id="PF01042">
    <property type="entry name" value="Ribonuc_L-PSP"/>
    <property type="match status" value="1"/>
</dbReference>
<evidence type="ECO:0000313" key="3">
    <source>
        <dbReference type="Proteomes" id="UP000011666"/>
    </source>
</evidence>
<keyword evidence="3" id="KW-1185">Reference proteome</keyword>
<dbReference type="PANTHER" id="PTHR11803">
    <property type="entry name" value="2-IMINOBUTANOATE/2-IMINOPROPANOATE DEAMINASE RIDA"/>
    <property type="match status" value="1"/>
</dbReference>
<sequence length="134" mass="13941">MSRVVRNASTALADGGFPYSATVSPGPLIFSAGISPLDADGAIVAAGDVVAQTRRCIENLRIVLTEQGADLGDVAKMTVYVAEHLHPDLEVAWDAVRSGFGDAVPPAMMLGVTVLPYDGQVVEIEAVAAPPVRR</sequence>
<dbReference type="STRING" id="1223545.GS4_37_00200"/>
<dbReference type="PANTHER" id="PTHR11803:SF58">
    <property type="entry name" value="PROTEIN HMF1-RELATED"/>
    <property type="match status" value="1"/>
</dbReference>
<dbReference type="AlphaFoldDB" id="M0QPT5"/>
<reference evidence="2 3" key="1">
    <citation type="submission" date="2013-01" db="EMBL/GenBank/DDBJ databases">
        <title>Whole genome shotgun sequence of Gordonia soli NBRC 108243.</title>
        <authorList>
            <person name="Isaki-Nakamura S."/>
            <person name="Hosoyama A."/>
            <person name="Tsuchikane K."/>
            <person name="Ando Y."/>
            <person name="Baba S."/>
            <person name="Ohji S."/>
            <person name="Hamada M."/>
            <person name="Tamura T."/>
            <person name="Yamazoe A."/>
            <person name="Yamazaki S."/>
            <person name="Fujita N."/>
        </authorList>
    </citation>
    <scope>NUCLEOTIDE SEQUENCE [LARGE SCALE GENOMIC DNA]</scope>
    <source>
        <strain evidence="2 3">NBRC 108243</strain>
    </source>
</reference>
<dbReference type="EMBL" id="BANX01000037">
    <property type="protein sequence ID" value="GAC70593.1"/>
    <property type="molecule type" value="Genomic_DNA"/>
</dbReference>
<dbReference type="Gene3D" id="3.30.1330.40">
    <property type="entry name" value="RutC-like"/>
    <property type="match status" value="1"/>
</dbReference>
<dbReference type="InterPro" id="IPR006175">
    <property type="entry name" value="YjgF/YER057c/UK114"/>
</dbReference>
<proteinExistence type="inferred from homology"/>
<dbReference type="eggNOG" id="COG0251">
    <property type="taxonomic scope" value="Bacteria"/>
</dbReference>
<organism evidence="2 3">
    <name type="scientific">Gordonia soli NBRC 108243</name>
    <dbReference type="NCBI Taxonomy" id="1223545"/>
    <lineage>
        <taxon>Bacteria</taxon>
        <taxon>Bacillati</taxon>
        <taxon>Actinomycetota</taxon>
        <taxon>Actinomycetes</taxon>
        <taxon>Mycobacteriales</taxon>
        <taxon>Gordoniaceae</taxon>
        <taxon>Gordonia</taxon>
    </lineage>
</organism>
<comment type="caution">
    <text evidence="2">The sequence shown here is derived from an EMBL/GenBank/DDBJ whole genome shotgun (WGS) entry which is preliminary data.</text>
</comment>
<accession>M0QPT5</accession>